<dbReference type="InterPro" id="IPR051916">
    <property type="entry name" value="GPI-anchor_lipid_remodeler"/>
</dbReference>
<dbReference type="InterPro" id="IPR036691">
    <property type="entry name" value="Endo/exonu/phosph_ase_sf"/>
</dbReference>
<evidence type="ECO:0000259" key="2">
    <source>
        <dbReference type="Pfam" id="PF03372"/>
    </source>
</evidence>
<feature type="domain" description="Endonuclease/exonuclease/phosphatase" evidence="2">
    <location>
        <begin position="27"/>
        <end position="257"/>
    </location>
</feature>
<dbReference type="Proteomes" id="UP001216907">
    <property type="component" value="Unassembled WGS sequence"/>
</dbReference>
<sequence>MIRRILLSLGFLLSPTLAGAQDAIKLATFNIHHGEGTDGKLDLKRVADLVRGVDVVAFQEIDVHFRDRSEGVDQAEWLGKELGGNFAFGPNLVEGEGSYGVALVTRFPITAHTNHRLPKSAGRERAEPRGLLECRLDVAGRPLRVYVTHLAHDSQADRTLQVAKVREIVAASPDPWIVMGDFNLRPDTADYKALTSPESGPRLVDAWAVAGEGPGHSIGLRGERPARIDYIFAAEPLAAGFVVGSARVNVATIASDHQPVYVDLRMPTDR</sequence>
<gene>
    <name evidence="3" type="ORF">PZE19_11480</name>
</gene>
<protein>
    <submittedName>
        <fullName evidence="3">Endonuclease/exonuclease/phosphatase family protein</fullName>
    </submittedName>
</protein>
<comment type="caution">
    <text evidence="3">The sequence shown here is derived from an EMBL/GenBank/DDBJ whole genome shotgun (WGS) entry which is preliminary data.</text>
</comment>
<keyword evidence="3" id="KW-0255">Endonuclease</keyword>
<dbReference type="EMBL" id="JARRAG010000002">
    <property type="protein sequence ID" value="MDG3004398.1"/>
    <property type="molecule type" value="Genomic_DNA"/>
</dbReference>
<dbReference type="Gene3D" id="3.60.10.10">
    <property type="entry name" value="Endonuclease/exonuclease/phosphatase"/>
    <property type="match status" value="1"/>
</dbReference>
<evidence type="ECO:0000313" key="3">
    <source>
        <dbReference type="EMBL" id="MDG3004398.1"/>
    </source>
</evidence>
<dbReference type="Pfam" id="PF03372">
    <property type="entry name" value="Exo_endo_phos"/>
    <property type="match status" value="1"/>
</dbReference>
<organism evidence="3 4">
    <name type="scientific">Paludisphaera mucosa</name>
    <dbReference type="NCBI Taxonomy" id="3030827"/>
    <lineage>
        <taxon>Bacteria</taxon>
        <taxon>Pseudomonadati</taxon>
        <taxon>Planctomycetota</taxon>
        <taxon>Planctomycetia</taxon>
        <taxon>Isosphaerales</taxon>
        <taxon>Isosphaeraceae</taxon>
        <taxon>Paludisphaera</taxon>
    </lineage>
</organism>
<dbReference type="InterPro" id="IPR005135">
    <property type="entry name" value="Endo/exonuclease/phosphatase"/>
</dbReference>
<dbReference type="RefSeq" id="WP_277860756.1">
    <property type="nucleotide sequence ID" value="NZ_JARRAG010000002.1"/>
</dbReference>
<accession>A0ABT6F9Y4</accession>
<dbReference type="SUPFAM" id="SSF56219">
    <property type="entry name" value="DNase I-like"/>
    <property type="match status" value="1"/>
</dbReference>
<dbReference type="PANTHER" id="PTHR14859:SF15">
    <property type="entry name" value="ENDONUCLEASE_EXONUCLEASE_PHOSPHATASE DOMAIN-CONTAINING PROTEIN"/>
    <property type="match status" value="1"/>
</dbReference>
<evidence type="ECO:0000313" key="4">
    <source>
        <dbReference type="Proteomes" id="UP001216907"/>
    </source>
</evidence>
<keyword evidence="1" id="KW-0732">Signal</keyword>
<evidence type="ECO:0000256" key="1">
    <source>
        <dbReference type="SAM" id="SignalP"/>
    </source>
</evidence>
<name>A0ABT6F9Y4_9BACT</name>
<keyword evidence="4" id="KW-1185">Reference proteome</keyword>
<keyword evidence="3" id="KW-0378">Hydrolase</keyword>
<keyword evidence="3" id="KW-0540">Nuclease</keyword>
<feature type="signal peptide" evidence="1">
    <location>
        <begin position="1"/>
        <end position="20"/>
    </location>
</feature>
<reference evidence="3 4" key="1">
    <citation type="submission" date="2023-03" db="EMBL/GenBank/DDBJ databases">
        <title>Paludisphaera mucosa sp. nov. a novel planctomycete from northern fen.</title>
        <authorList>
            <person name="Ivanova A."/>
        </authorList>
    </citation>
    <scope>NUCLEOTIDE SEQUENCE [LARGE SCALE GENOMIC DNA]</scope>
    <source>
        <strain evidence="3 4">Pla2</strain>
    </source>
</reference>
<feature type="chain" id="PRO_5045526154" evidence="1">
    <location>
        <begin position="21"/>
        <end position="270"/>
    </location>
</feature>
<dbReference type="PANTHER" id="PTHR14859">
    <property type="entry name" value="CALCOFLUOR WHITE HYPERSENSITIVE PROTEIN PRECURSOR"/>
    <property type="match status" value="1"/>
</dbReference>
<proteinExistence type="predicted"/>
<dbReference type="GO" id="GO:0004519">
    <property type="term" value="F:endonuclease activity"/>
    <property type="evidence" value="ECO:0007669"/>
    <property type="project" value="UniProtKB-KW"/>
</dbReference>